<keyword evidence="2" id="KW-1185">Reference proteome</keyword>
<comment type="caution">
    <text evidence="1">The sequence shown here is derived from an EMBL/GenBank/DDBJ whole genome shotgun (WGS) entry which is preliminary data.</text>
</comment>
<protein>
    <submittedName>
        <fullName evidence="1">Uncharacterized protein</fullName>
    </submittedName>
</protein>
<accession>A0A4C1V7H4</accession>
<evidence type="ECO:0000313" key="1">
    <source>
        <dbReference type="EMBL" id="GBP34500.1"/>
    </source>
</evidence>
<proteinExistence type="predicted"/>
<dbReference type="EMBL" id="BGZK01000289">
    <property type="protein sequence ID" value="GBP34500.1"/>
    <property type="molecule type" value="Genomic_DNA"/>
</dbReference>
<dbReference type="AlphaFoldDB" id="A0A4C1V7H4"/>
<evidence type="ECO:0000313" key="2">
    <source>
        <dbReference type="Proteomes" id="UP000299102"/>
    </source>
</evidence>
<reference evidence="1 2" key="1">
    <citation type="journal article" date="2019" name="Commun. Biol.">
        <title>The bagworm genome reveals a unique fibroin gene that provides high tensile strength.</title>
        <authorList>
            <person name="Kono N."/>
            <person name="Nakamura H."/>
            <person name="Ohtoshi R."/>
            <person name="Tomita M."/>
            <person name="Numata K."/>
            <person name="Arakawa K."/>
        </authorList>
    </citation>
    <scope>NUCLEOTIDE SEQUENCE [LARGE SCALE GENOMIC DNA]</scope>
</reference>
<dbReference type="Proteomes" id="UP000299102">
    <property type="component" value="Unassembled WGS sequence"/>
</dbReference>
<name>A0A4C1V7H4_EUMVA</name>
<sequence>MAELCVNFGTKSDVKFGRAAARHREPPTRRGFSRGKSITYGRSLRHSPRLIIHFVSKTLKLVRLFGAAGAGGARGARGGRGAASGAAASALSMSLLLRGKFSEVFLRRSSMLYCNARKIAGVPTRRRTLLHCLFVDDSHEASACCVHLKC</sequence>
<organism evidence="1 2">
    <name type="scientific">Eumeta variegata</name>
    <name type="common">Bagworm moth</name>
    <name type="synonym">Eumeta japonica</name>
    <dbReference type="NCBI Taxonomy" id="151549"/>
    <lineage>
        <taxon>Eukaryota</taxon>
        <taxon>Metazoa</taxon>
        <taxon>Ecdysozoa</taxon>
        <taxon>Arthropoda</taxon>
        <taxon>Hexapoda</taxon>
        <taxon>Insecta</taxon>
        <taxon>Pterygota</taxon>
        <taxon>Neoptera</taxon>
        <taxon>Endopterygota</taxon>
        <taxon>Lepidoptera</taxon>
        <taxon>Glossata</taxon>
        <taxon>Ditrysia</taxon>
        <taxon>Tineoidea</taxon>
        <taxon>Psychidae</taxon>
        <taxon>Oiketicinae</taxon>
        <taxon>Eumeta</taxon>
    </lineage>
</organism>
<gene>
    <name evidence="1" type="ORF">EVAR_29895_1</name>
</gene>